<dbReference type="InterPro" id="IPR000587">
    <property type="entry name" value="Creatinase_N"/>
</dbReference>
<accession>W9GUC5</accession>
<dbReference type="PANTHER" id="PTHR46112">
    <property type="entry name" value="AMINOPEPTIDASE"/>
    <property type="match status" value="1"/>
</dbReference>
<dbReference type="SUPFAM" id="SSF55920">
    <property type="entry name" value="Creatinase/aminopeptidase"/>
    <property type="match status" value="1"/>
</dbReference>
<dbReference type="EMBL" id="AVFL01000048">
    <property type="protein sequence ID" value="EWY36251.1"/>
    <property type="molecule type" value="Genomic_DNA"/>
</dbReference>
<dbReference type="RefSeq" id="WP_037461037.1">
    <property type="nucleotide sequence ID" value="NZ_AVFL01000048.1"/>
</dbReference>
<dbReference type="Gene3D" id="3.40.350.10">
    <property type="entry name" value="Creatinase/prolidase N-terminal domain"/>
    <property type="match status" value="1"/>
</dbReference>
<dbReference type="InterPro" id="IPR029149">
    <property type="entry name" value="Creatin/AminoP/Spt16_N"/>
</dbReference>
<dbReference type="PANTHER" id="PTHR46112:SF3">
    <property type="entry name" value="AMINOPEPTIDASE YPDF"/>
    <property type="match status" value="1"/>
</dbReference>
<dbReference type="InterPro" id="IPR000994">
    <property type="entry name" value="Pept_M24"/>
</dbReference>
<proteinExistence type="predicted"/>
<protein>
    <submittedName>
        <fullName evidence="4">Peptidase</fullName>
    </submittedName>
</protein>
<feature type="compositionally biased region" description="Basic and acidic residues" evidence="1">
    <location>
        <begin position="12"/>
        <end position="22"/>
    </location>
</feature>
<feature type="domain" description="Creatinase N-terminal" evidence="3">
    <location>
        <begin position="23"/>
        <end position="168"/>
    </location>
</feature>
<dbReference type="AlphaFoldDB" id="W9GUC5"/>
<evidence type="ECO:0000313" key="5">
    <source>
        <dbReference type="Proteomes" id="UP000019486"/>
    </source>
</evidence>
<dbReference type="STRING" id="1385369.N825_29070"/>
<gene>
    <name evidence="4" type="ORF">N825_29070</name>
</gene>
<evidence type="ECO:0000259" key="2">
    <source>
        <dbReference type="Pfam" id="PF00557"/>
    </source>
</evidence>
<dbReference type="Pfam" id="PF01321">
    <property type="entry name" value="Creatinase_N"/>
    <property type="match status" value="1"/>
</dbReference>
<evidence type="ECO:0000259" key="3">
    <source>
        <dbReference type="Pfam" id="PF01321"/>
    </source>
</evidence>
<organism evidence="4 5">
    <name type="scientific">Skermanella stibiiresistens SB22</name>
    <dbReference type="NCBI Taxonomy" id="1385369"/>
    <lineage>
        <taxon>Bacteria</taxon>
        <taxon>Pseudomonadati</taxon>
        <taxon>Pseudomonadota</taxon>
        <taxon>Alphaproteobacteria</taxon>
        <taxon>Rhodospirillales</taxon>
        <taxon>Azospirillaceae</taxon>
        <taxon>Skermanella</taxon>
    </lineage>
</organism>
<evidence type="ECO:0000256" key="1">
    <source>
        <dbReference type="SAM" id="MobiDB-lite"/>
    </source>
</evidence>
<dbReference type="SUPFAM" id="SSF53092">
    <property type="entry name" value="Creatinase/prolidase N-terminal domain"/>
    <property type="match status" value="1"/>
</dbReference>
<keyword evidence="5" id="KW-1185">Reference proteome</keyword>
<evidence type="ECO:0000313" key="4">
    <source>
        <dbReference type="EMBL" id="EWY36251.1"/>
    </source>
</evidence>
<feature type="region of interest" description="Disordered" evidence="1">
    <location>
        <begin position="1"/>
        <end position="22"/>
    </location>
</feature>
<dbReference type="PATRIC" id="fig|1385369.3.peg.6707"/>
<name>W9GUC5_9PROT</name>
<dbReference type="InterPro" id="IPR050659">
    <property type="entry name" value="Peptidase_M24B"/>
</dbReference>
<dbReference type="Pfam" id="PF00557">
    <property type="entry name" value="Peptidase_M24"/>
    <property type="match status" value="1"/>
</dbReference>
<dbReference type="CDD" id="cd01066">
    <property type="entry name" value="APP_MetAP"/>
    <property type="match status" value="1"/>
</dbReference>
<feature type="domain" description="Peptidase M24" evidence="2">
    <location>
        <begin position="177"/>
        <end position="381"/>
    </location>
</feature>
<dbReference type="InterPro" id="IPR036005">
    <property type="entry name" value="Creatinase/aminopeptidase-like"/>
</dbReference>
<sequence>MSSIATQAPLRAETHEPPFDTGKLDRLMEEAGIDMLLATSKHNIQYLLGGHRSDFFHFMDALGTSRYLPIFIYAKAMPDVAAYIGHQLERHQRQVSPFWTPMSSVGPSGVEDALREAITHIRETGLPVGRIGVETAFLPMNAARILSDAFPEATFHDALFPLERLRAIKTPREIALLRRASQKVIDSMMATVAAITEGMTKEDIIQRLRLEEVGRGLTFEYCFLSLSTSLNRAPSAQSLKKGDILSIDSGGNDKGYIGDLARMAILGEPDDELVGLLDDVEAVQQAAFAVIRPGATGDDIYRVAEDRLHASPIAPDAHFLAHGMGLISHEAPRLTGRGPIPYEGYDADRPLEAGMVISVETTLAHPRRGLIKLEDSLVVTEDGHALLGEGGRGWNRVGA</sequence>
<dbReference type="Gene3D" id="3.90.230.10">
    <property type="entry name" value="Creatinase/methionine aminopeptidase superfamily"/>
    <property type="match status" value="1"/>
</dbReference>
<dbReference type="OrthoDB" id="9806388at2"/>
<dbReference type="Proteomes" id="UP000019486">
    <property type="component" value="Unassembled WGS sequence"/>
</dbReference>
<comment type="caution">
    <text evidence="4">The sequence shown here is derived from an EMBL/GenBank/DDBJ whole genome shotgun (WGS) entry which is preliminary data.</text>
</comment>
<reference evidence="4 5" key="1">
    <citation type="submission" date="2013-08" db="EMBL/GenBank/DDBJ databases">
        <title>The genome sequence of Skermanella stibiiresistens.</title>
        <authorList>
            <person name="Zhu W."/>
            <person name="Wang G."/>
        </authorList>
    </citation>
    <scope>NUCLEOTIDE SEQUENCE [LARGE SCALE GENOMIC DNA]</scope>
    <source>
        <strain evidence="4 5">SB22</strain>
    </source>
</reference>